<sequence length="48" mass="5195">MTVRQSCLFVGDKKQPVNVSKNTGFLSLKQEGKSIGLLIGRISVKSVC</sequence>
<gene>
    <name evidence="1" type="ORF">CLOSTASPAR_02566</name>
</gene>
<reference evidence="1 2" key="1">
    <citation type="submission" date="2009-02" db="EMBL/GenBank/DDBJ databases">
        <title>Draft genome sequence of Clostridium asparagiforme (DSM 15981).</title>
        <authorList>
            <person name="Sudarsanam P."/>
            <person name="Ley R."/>
            <person name="Guruge J."/>
            <person name="Turnbaugh P.J."/>
            <person name="Mahowald M."/>
            <person name="Liep D."/>
            <person name="Gordon J."/>
        </authorList>
    </citation>
    <scope>NUCLEOTIDE SEQUENCE [LARGE SCALE GENOMIC DNA]</scope>
    <source>
        <strain evidence="1 2">DSM 15981</strain>
    </source>
</reference>
<name>C0CZY6_9FIRM</name>
<organism evidence="1 2">
    <name type="scientific">[Clostridium] asparagiforme DSM 15981</name>
    <dbReference type="NCBI Taxonomy" id="518636"/>
    <lineage>
        <taxon>Bacteria</taxon>
        <taxon>Bacillati</taxon>
        <taxon>Bacillota</taxon>
        <taxon>Clostridia</taxon>
        <taxon>Lachnospirales</taxon>
        <taxon>Lachnospiraceae</taxon>
        <taxon>Enterocloster</taxon>
    </lineage>
</organism>
<evidence type="ECO:0000313" key="1">
    <source>
        <dbReference type="EMBL" id="EEG55348.1"/>
    </source>
</evidence>
<proteinExistence type="predicted"/>
<keyword evidence="2" id="KW-1185">Reference proteome</keyword>
<dbReference type="EMBL" id="ACCJ01000151">
    <property type="protein sequence ID" value="EEG55348.1"/>
    <property type="molecule type" value="Genomic_DNA"/>
</dbReference>
<protein>
    <submittedName>
        <fullName evidence="1">Uncharacterized protein</fullName>
    </submittedName>
</protein>
<dbReference type="HOGENOM" id="CLU_3151080_0_0_9"/>
<dbReference type="Proteomes" id="UP000004756">
    <property type="component" value="Unassembled WGS sequence"/>
</dbReference>
<evidence type="ECO:0000313" key="2">
    <source>
        <dbReference type="Proteomes" id="UP000004756"/>
    </source>
</evidence>
<accession>C0CZY6</accession>
<dbReference type="AlphaFoldDB" id="C0CZY6"/>
<comment type="caution">
    <text evidence="1">The sequence shown here is derived from an EMBL/GenBank/DDBJ whole genome shotgun (WGS) entry which is preliminary data.</text>
</comment>